<keyword evidence="2" id="KW-1185">Reference proteome</keyword>
<protein>
    <submittedName>
        <fullName evidence="1">Uncharacterized protein</fullName>
    </submittedName>
</protein>
<name>A0A3M7RR60_BRAPC</name>
<proteinExistence type="predicted"/>
<reference evidence="1 2" key="1">
    <citation type="journal article" date="2018" name="Sci. Rep.">
        <title>Genomic signatures of local adaptation to the degree of environmental predictability in rotifers.</title>
        <authorList>
            <person name="Franch-Gras L."/>
            <person name="Hahn C."/>
            <person name="Garcia-Roger E.M."/>
            <person name="Carmona M.J."/>
            <person name="Serra M."/>
            <person name="Gomez A."/>
        </authorList>
    </citation>
    <scope>NUCLEOTIDE SEQUENCE [LARGE SCALE GENOMIC DNA]</scope>
    <source>
        <strain evidence="1">HYR1</strain>
    </source>
</reference>
<evidence type="ECO:0000313" key="1">
    <source>
        <dbReference type="EMBL" id="RNA25900.1"/>
    </source>
</evidence>
<evidence type="ECO:0000313" key="2">
    <source>
        <dbReference type="Proteomes" id="UP000276133"/>
    </source>
</evidence>
<gene>
    <name evidence="1" type="ORF">BpHYR1_013154</name>
</gene>
<feature type="non-terminal residue" evidence="1">
    <location>
        <position position="1"/>
    </location>
</feature>
<comment type="caution">
    <text evidence="1">The sequence shown here is derived from an EMBL/GenBank/DDBJ whole genome shotgun (WGS) entry which is preliminary data.</text>
</comment>
<dbReference type="Proteomes" id="UP000276133">
    <property type="component" value="Unassembled WGS sequence"/>
</dbReference>
<sequence>TLPGKNLISKTFLFKRENSNSTQKFGSLPNLLLNVNNPIIYRNTFLKLDGNSTKRRTNYRNNDRINNYFFIAVPIVHNKTFHYVGKKNLNENSIKVGILKKDRPFLGTWFSKSRNLVLVTNKKKNKRLVIRLKWIRSTRCNGEV</sequence>
<organism evidence="1 2">
    <name type="scientific">Brachionus plicatilis</name>
    <name type="common">Marine rotifer</name>
    <name type="synonym">Brachionus muelleri</name>
    <dbReference type="NCBI Taxonomy" id="10195"/>
    <lineage>
        <taxon>Eukaryota</taxon>
        <taxon>Metazoa</taxon>
        <taxon>Spiralia</taxon>
        <taxon>Gnathifera</taxon>
        <taxon>Rotifera</taxon>
        <taxon>Eurotatoria</taxon>
        <taxon>Monogononta</taxon>
        <taxon>Pseudotrocha</taxon>
        <taxon>Ploima</taxon>
        <taxon>Brachionidae</taxon>
        <taxon>Brachionus</taxon>
    </lineage>
</organism>
<dbReference type="EMBL" id="REGN01002841">
    <property type="protein sequence ID" value="RNA25900.1"/>
    <property type="molecule type" value="Genomic_DNA"/>
</dbReference>
<dbReference type="AlphaFoldDB" id="A0A3M7RR60"/>
<accession>A0A3M7RR60</accession>